<dbReference type="InterPro" id="IPR005335">
    <property type="entry name" value="Terminase_ssu"/>
</dbReference>
<reference evidence="1 2" key="1">
    <citation type="submission" date="2020-08" db="EMBL/GenBank/DDBJ databases">
        <authorList>
            <person name="Ren C."/>
            <person name="Gu Y."/>
            <person name="Xu Y."/>
        </authorList>
    </citation>
    <scope>NUCLEOTIDE SEQUENCE [LARGE SCALE GENOMIC DNA]</scope>
    <source>
        <strain evidence="1 2">LBM18003</strain>
    </source>
</reference>
<name>A0A7G9WGY6_9FIRM</name>
<evidence type="ECO:0000313" key="1">
    <source>
        <dbReference type="EMBL" id="QNO17948.1"/>
    </source>
</evidence>
<organism evidence="1 2">
    <name type="scientific">Caproicibacterium amylolyticum</name>
    <dbReference type="NCBI Taxonomy" id="2766537"/>
    <lineage>
        <taxon>Bacteria</taxon>
        <taxon>Bacillati</taxon>
        <taxon>Bacillota</taxon>
        <taxon>Clostridia</taxon>
        <taxon>Eubacteriales</taxon>
        <taxon>Oscillospiraceae</taxon>
        <taxon>Caproicibacterium</taxon>
    </lineage>
</organism>
<protein>
    <submittedName>
        <fullName evidence="1">Uncharacterized protein</fullName>
    </submittedName>
</protein>
<dbReference type="KEGG" id="caml:H6X83_13720"/>
<proteinExistence type="predicted"/>
<evidence type="ECO:0000313" key="2">
    <source>
        <dbReference type="Proteomes" id="UP000516046"/>
    </source>
</evidence>
<accession>A0A7G9WGY6</accession>
<dbReference type="AlphaFoldDB" id="A0A7G9WGY6"/>
<dbReference type="EMBL" id="CP060696">
    <property type="protein sequence ID" value="QNO17948.1"/>
    <property type="molecule type" value="Genomic_DNA"/>
</dbReference>
<keyword evidence="2" id="KW-1185">Reference proteome</keyword>
<dbReference type="Pfam" id="PF03592">
    <property type="entry name" value="Terminase_2"/>
    <property type="match status" value="1"/>
</dbReference>
<dbReference type="Proteomes" id="UP000516046">
    <property type="component" value="Chromosome"/>
</dbReference>
<sequence length="102" mass="11278">MDTRNEALRVCRKLARGRINDAVRLLFEPQEPECLKKLDLYCVAEVKRNDKGVEIKFADRLKAAQMLAQLGGEDSVQPLFAALNQSAQAVKETAQYGGADAV</sequence>
<gene>
    <name evidence="1" type="ORF">H6X83_13720</name>
</gene>